<gene>
    <name evidence="2" type="ORF">RM697_02400</name>
</gene>
<reference evidence="2 3" key="1">
    <citation type="submission" date="2023-09" db="EMBL/GenBank/DDBJ databases">
        <authorList>
            <person name="Rey-Velasco X."/>
        </authorList>
    </citation>
    <scope>NUCLEOTIDE SEQUENCE [LARGE SCALE GENOMIC DNA]</scope>
    <source>
        <strain evidence="2 3">W332</strain>
    </source>
</reference>
<keyword evidence="3" id="KW-1185">Reference proteome</keyword>
<evidence type="ECO:0000256" key="1">
    <source>
        <dbReference type="SAM" id="Phobius"/>
    </source>
</evidence>
<keyword evidence="1" id="KW-0812">Transmembrane</keyword>
<evidence type="ECO:0000313" key="3">
    <source>
        <dbReference type="Proteomes" id="UP001259492"/>
    </source>
</evidence>
<dbReference type="EMBL" id="JAVRIA010000001">
    <property type="protein sequence ID" value="MDT0557481.1"/>
    <property type="molecule type" value="Genomic_DNA"/>
</dbReference>
<name>A0ABU2YH35_9FLAO</name>
<organism evidence="2 3">
    <name type="scientific">Microcosmobacter mediterraneus</name>
    <dbReference type="NCBI Taxonomy" id="3075607"/>
    <lineage>
        <taxon>Bacteria</taxon>
        <taxon>Pseudomonadati</taxon>
        <taxon>Bacteroidota</taxon>
        <taxon>Flavobacteriia</taxon>
        <taxon>Flavobacteriales</taxon>
        <taxon>Flavobacteriaceae</taxon>
        <taxon>Microcosmobacter</taxon>
    </lineage>
</organism>
<evidence type="ECO:0000313" key="2">
    <source>
        <dbReference type="EMBL" id="MDT0557481.1"/>
    </source>
</evidence>
<keyword evidence="1" id="KW-1133">Transmembrane helix</keyword>
<keyword evidence="1" id="KW-0472">Membrane</keyword>
<dbReference type="Proteomes" id="UP001259492">
    <property type="component" value="Unassembled WGS sequence"/>
</dbReference>
<dbReference type="RefSeq" id="WP_311426248.1">
    <property type="nucleotide sequence ID" value="NZ_JAVRIA010000001.1"/>
</dbReference>
<sequence>MTKRFKKILGTIVFLTLPSLLFFGFLFFKYNEPLPEGAQGNDADNLAIKMLDALNDNAYHNTDYIEFTFENRHHYKWFKSDNTCEVHWDHFIVLLDLEEKDSSKVFVANNEYNGIEKQDYIKKGLSYFNNDTFWLVAPYKVFDPGVERRLVKTKDNKEALLVTYTSGGSTPGDSYLWHLDDFGKPKSFQMWTSILPIDGLEATWTNWITTESGAQMPTFHKLLFLGIEIGDVIGIQNKDELKKDDISSLDVIFMRTGMSSPIPIQDMYLRSLFESNDDRIHKKVITNRTFLNKFIKAYKKLKPLNQDGHFKDSRFSILVNYKSKDTDTLGLTEEGGIITINDSLYESSERLANILKKELLYYIKY</sequence>
<proteinExistence type="predicted"/>
<protein>
    <submittedName>
        <fullName evidence="2">Uncharacterized protein</fullName>
    </submittedName>
</protein>
<comment type="caution">
    <text evidence="2">The sequence shown here is derived from an EMBL/GenBank/DDBJ whole genome shotgun (WGS) entry which is preliminary data.</text>
</comment>
<accession>A0ABU2YH35</accession>
<feature type="transmembrane region" description="Helical" evidence="1">
    <location>
        <begin position="7"/>
        <end position="28"/>
    </location>
</feature>